<dbReference type="Pfam" id="PF00633">
    <property type="entry name" value="HHH"/>
    <property type="match status" value="1"/>
</dbReference>
<dbReference type="GO" id="GO:0006281">
    <property type="term" value="P:DNA repair"/>
    <property type="evidence" value="ECO:0007669"/>
    <property type="project" value="UniProtKB-KW"/>
</dbReference>
<name>A0A8X7Q3K6_BRACI</name>
<evidence type="ECO:0000256" key="3">
    <source>
        <dbReference type="SAM" id="MobiDB-lite"/>
    </source>
</evidence>
<gene>
    <name evidence="4" type="ORF">Bca52824_069452</name>
</gene>
<dbReference type="GO" id="GO:0003677">
    <property type="term" value="F:DNA binding"/>
    <property type="evidence" value="ECO:0007669"/>
    <property type="project" value="InterPro"/>
</dbReference>
<dbReference type="SUPFAM" id="SSF47781">
    <property type="entry name" value="RuvA domain 2-like"/>
    <property type="match status" value="1"/>
</dbReference>
<dbReference type="GO" id="GO:0140097">
    <property type="term" value="F:catalytic activity, acting on DNA"/>
    <property type="evidence" value="ECO:0007669"/>
    <property type="project" value="UniProtKB-ARBA"/>
</dbReference>
<comment type="caution">
    <text evidence="4">The sequence shown here is derived from an EMBL/GenBank/DDBJ whole genome shotgun (WGS) entry which is preliminary data.</text>
</comment>
<dbReference type="EMBL" id="JAAMPC010000014">
    <property type="protein sequence ID" value="KAG2262373.1"/>
    <property type="molecule type" value="Genomic_DNA"/>
</dbReference>
<organism evidence="4 5">
    <name type="scientific">Brassica carinata</name>
    <name type="common">Ethiopian mustard</name>
    <name type="synonym">Abyssinian cabbage</name>
    <dbReference type="NCBI Taxonomy" id="52824"/>
    <lineage>
        <taxon>Eukaryota</taxon>
        <taxon>Viridiplantae</taxon>
        <taxon>Streptophyta</taxon>
        <taxon>Embryophyta</taxon>
        <taxon>Tracheophyta</taxon>
        <taxon>Spermatophyta</taxon>
        <taxon>Magnoliopsida</taxon>
        <taxon>eudicotyledons</taxon>
        <taxon>Gunneridae</taxon>
        <taxon>Pentapetalae</taxon>
        <taxon>rosids</taxon>
        <taxon>malvids</taxon>
        <taxon>Brassicales</taxon>
        <taxon>Brassicaceae</taxon>
        <taxon>Brassiceae</taxon>
        <taxon>Brassica</taxon>
    </lineage>
</organism>
<protein>
    <submittedName>
        <fullName evidence="4">Uncharacterized protein</fullName>
    </submittedName>
</protein>
<dbReference type="GO" id="GO:0016787">
    <property type="term" value="F:hydrolase activity"/>
    <property type="evidence" value="ECO:0007669"/>
    <property type="project" value="UniProtKB-ARBA"/>
</dbReference>
<dbReference type="Gene3D" id="1.10.150.280">
    <property type="entry name" value="AF1531-like domain"/>
    <property type="match status" value="1"/>
</dbReference>
<dbReference type="OrthoDB" id="1724155at2759"/>
<evidence type="ECO:0000256" key="1">
    <source>
        <dbReference type="ARBA" id="ARBA00022763"/>
    </source>
</evidence>
<feature type="region of interest" description="Disordered" evidence="3">
    <location>
        <begin position="1"/>
        <end position="24"/>
    </location>
</feature>
<keyword evidence="5" id="KW-1185">Reference proteome</keyword>
<reference evidence="4 5" key="1">
    <citation type="submission" date="2020-02" db="EMBL/GenBank/DDBJ databases">
        <authorList>
            <person name="Ma Q."/>
            <person name="Huang Y."/>
            <person name="Song X."/>
            <person name="Pei D."/>
        </authorList>
    </citation>
    <scope>NUCLEOTIDE SEQUENCE [LARGE SCALE GENOMIC DNA]</scope>
    <source>
        <strain evidence="4">Sxm20200214</strain>
        <tissue evidence="4">Leaf</tissue>
    </source>
</reference>
<evidence type="ECO:0000313" key="5">
    <source>
        <dbReference type="Proteomes" id="UP000886595"/>
    </source>
</evidence>
<dbReference type="InterPro" id="IPR010994">
    <property type="entry name" value="RuvA_2-like"/>
</dbReference>
<evidence type="ECO:0000313" key="4">
    <source>
        <dbReference type="EMBL" id="KAG2262373.1"/>
    </source>
</evidence>
<evidence type="ECO:0000256" key="2">
    <source>
        <dbReference type="ARBA" id="ARBA00023204"/>
    </source>
</evidence>
<dbReference type="Proteomes" id="UP000886595">
    <property type="component" value="Unassembled WGS sequence"/>
</dbReference>
<sequence>MMAIRSPLTGPNQSSTSQSSVKKLGVHRSAVAKLTGKEQRNAFVSARNLFGGETPDGSHLWEPIQNLHLASPTKEDERHTFCEESLLVPEASLRGFLIYPLFIFAFILDNPLEVEKNNTELSPLREALSPIDSNSKPNSADGLSPMLRPMTPKTPFLAANAESMQMSGTCQKFNAWSTNLKERIKKFQKTSLMSEYIHFLNTANREELMELKGIGEKMAEYIIELRELSPLQLREDRLHLKTGHNLFKRATEGILEKPLAASTTTP</sequence>
<proteinExistence type="predicted"/>
<feature type="compositionally biased region" description="Polar residues" evidence="3">
    <location>
        <begin position="9"/>
        <end position="21"/>
    </location>
</feature>
<keyword evidence="1" id="KW-0227">DNA damage</keyword>
<dbReference type="InterPro" id="IPR000445">
    <property type="entry name" value="HhH_motif"/>
</dbReference>
<accession>A0A8X7Q3K6</accession>
<keyword evidence="2" id="KW-0234">DNA repair</keyword>
<dbReference type="AlphaFoldDB" id="A0A8X7Q3K6"/>